<dbReference type="Proteomes" id="UP000278542">
    <property type="component" value="Unassembled WGS sequence"/>
</dbReference>
<dbReference type="NCBIfam" id="NF008042">
    <property type="entry name" value="PRK10774.1"/>
    <property type="match status" value="1"/>
</dbReference>
<sequence length="385" mass="43000">MRRLIRINTQVNAQSMLYDRALLWTVIGLMIFGVLMVTSASMAMSENRPFFYTQRELVQLGLAITVMLIVLYIPIARWKQASMPLLLLTIILLIVVLFTGSAIKGASRWIPLGIFNFQPAELSKLALFCYLASYLKRKSDEVQSSFWGFFKPMTVMLVLSLLLLKQPDLGTVIVLFSVTLGILFIAGARLWQFIAILATGIFSVVLLILFEPYRLTRFTTFLDPWKDPTGSGYQLTSSLMAIGNGGFWGQGLGNSVRKLGYLPEAHTDFIFSIIAEELGYFGVIMILALLFFLTFKALSIGYRSLSVGAQFSGYLACQIGIWFGFQTFVNIGVTSGMLPTKGLTLPFISYGGSSLIIMSVAVALLLRIDFEFRQEQIQARVRVKK</sequence>
<organism evidence="17 18">
    <name type="scientific">Orbus hercynius</name>
    <dbReference type="NCBI Taxonomy" id="593135"/>
    <lineage>
        <taxon>Bacteria</taxon>
        <taxon>Pseudomonadati</taxon>
        <taxon>Pseudomonadota</taxon>
        <taxon>Gammaproteobacteria</taxon>
        <taxon>Orbales</taxon>
        <taxon>Orbaceae</taxon>
        <taxon>Orbus</taxon>
    </lineage>
</organism>
<keyword evidence="11 16" id="KW-0472">Membrane</keyword>
<dbReference type="AlphaFoldDB" id="A0A495RHC9"/>
<keyword evidence="7 16" id="KW-0812">Transmembrane</keyword>
<keyword evidence="3 16" id="KW-1003">Cell membrane</keyword>
<proteinExistence type="inferred from homology"/>
<dbReference type="HAMAP" id="MF_00913">
    <property type="entry name" value="PGT_FtsW_proteobact"/>
    <property type="match status" value="1"/>
</dbReference>
<dbReference type="GO" id="GO:0008360">
    <property type="term" value="P:regulation of cell shape"/>
    <property type="evidence" value="ECO:0007669"/>
    <property type="project" value="UniProtKB-KW"/>
</dbReference>
<evidence type="ECO:0000256" key="8">
    <source>
        <dbReference type="ARBA" id="ARBA00022960"/>
    </source>
</evidence>
<comment type="caution">
    <text evidence="17">The sequence shown here is derived from an EMBL/GenBank/DDBJ whole genome shotgun (WGS) entry which is preliminary data.</text>
</comment>
<dbReference type="PANTHER" id="PTHR30474:SF2">
    <property type="entry name" value="PEPTIDOGLYCAN GLYCOSYLTRANSFERASE FTSW-RELATED"/>
    <property type="match status" value="1"/>
</dbReference>
<keyword evidence="9 16" id="KW-0573">Peptidoglycan synthesis</keyword>
<evidence type="ECO:0000256" key="3">
    <source>
        <dbReference type="ARBA" id="ARBA00022475"/>
    </source>
</evidence>
<dbReference type="EC" id="2.4.99.28" evidence="16"/>
<keyword evidence="4 16" id="KW-0132">Cell division</keyword>
<evidence type="ECO:0000256" key="5">
    <source>
        <dbReference type="ARBA" id="ARBA00022676"/>
    </source>
</evidence>
<dbReference type="OrthoDB" id="9768187at2"/>
<keyword evidence="6 16" id="KW-0808">Transferase</keyword>
<evidence type="ECO:0000256" key="9">
    <source>
        <dbReference type="ARBA" id="ARBA00022984"/>
    </source>
</evidence>
<dbReference type="Pfam" id="PF01098">
    <property type="entry name" value="FTSW_RODA_SPOVE"/>
    <property type="match status" value="1"/>
</dbReference>
<comment type="pathway">
    <text evidence="2 16">Cell wall biogenesis; peptidoglycan biosynthesis.</text>
</comment>
<feature type="transmembrane region" description="Helical" evidence="16">
    <location>
        <begin position="269"/>
        <end position="293"/>
    </location>
</feature>
<evidence type="ECO:0000313" key="17">
    <source>
        <dbReference type="EMBL" id="RKS86943.1"/>
    </source>
</evidence>
<name>A0A495RHC9_9GAMM</name>
<evidence type="ECO:0000256" key="16">
    <source>
        <dbReference type="HAMAP-Rule" id="MF_00913"/>
    </source>
</evidence>
<feature type="transmembrane region" description="Helical" evidence="16">
    <location>
        <begin position="57"/>
        <end position="73"/>
    </location>
</feature>
<protein>
    <recommendedName>
        <fullName evidence="16">Probable peptidoglycan glycosyltransferase FtsW</fullName>
        <shortName evidence="16">PGT</shortName>
        <ecNumber evidence="16">2.4.99.28</ecNumber>
    </recommendedName>
    <alternativeName>
        <fullName evidence="16">Cell division protein FtsW</fullName>
    </alternativeName>
    <alternativeName>
        <fullName evidence="16">Cell wall polymerase</fullName>
    </alternativeName>
    <alternativeName>
        <fullName evidence="16">Peptidoglycan polymerase</fullName>
        <shortName evidence="16">PG polymerase</shortName>
    </alternativeName>
</protein>
<dbReference type="RefSeq" id="WP_121143867.1">
    <property type="nucleotide sequence ID" value="NZ_RBWY01000001.1"/>
</dbReference>
<dbReference type="GO" id="GO:0043093">
    <property type="term" value="P:FtsZ-dependent cytokinesis"/>
    <property type="evidence" value="ECO:0007669"/>
    <property type="project" value="UniProtKB-UniRule"/>
</dbReference>
<reference evidence="17 18" key="1">
    <citation type="submission" date="2018-10" db="EMBL/GenBank/DDBJ databases">
        <title>Genomic Encyclopedia of Type Strains, Phase IV (KMG-IV): sequencing the most valuable type-strain genomes for metagenomic binning, comparative biology and taxonomic classification.</title>
        <authorList>
            <person name="Goeker M."/>
        </authorList>
    </citation>
    <scope>NUCLEOTIDE SEQUENCE [LARGE SCALE GENOMIC DNA]</scope>
    <source>
        <strain evidence="17 18">DSM 22228</strain>
    </source>
</reference>
<feature type="transmembrane region" description="Helical" evidence="16">
    <location>
        <begin position="193"/>
        <end position="210"/>
    </location>
</feature>
<dbReference type="PANTHER" id="PTHR30474">
    <property type="entry name" value="CELL CYCLE PROTEIN"/>
    <property type="match status" value="1"/>
</dbReference>
<evidence type="ECO:0000256" key="12">
    <source>
        <dbReference type="ARBA" id="ARBA00023306"/>
    </source>
</evidence>
<keyword evidence="12 16" id="KW-0131">Cell cycle</keyword>
<keyword evidence="8 16" id="KW-0133">Cell shape</keyword>
<dbReference type="InterPro" id="IPR013437">
    <property type="entry name" value="FtsW"/>
</dbReference>
<comment type="catalytic activity">
    <reaction evidence="15 16">
        <text>[GlcNAc-(1-&gt;4)-Mur2Ac(oyl-L-Ala-gamma-D-Glu-L-Lys-D-Ala-D-Ala)](n)-di-trans,octa-cis-undecaprenyl diphosphate + beta-D-GlcNAc-(1-&gt;4)-Mur2Ac(oyl-L-Ala-gamma-D-Glu-L-Lys-D-Ala-D-Ala)-di-trans,octa-cis-undecaprenyl diphosphate = [GlcNAc-(1-&gt;4)-Mur2Ac(oyl-L-Ala-gamma-D-Glu-L-Lys-D-Ala-D-Ala)](n+1)-di-trans,octa-cis-undecaprenyl diphosphate + di-trans,octa-cis-undecaprenyl diphosphate + H(+)</text>
        <dbReference type="Rhea" id="RHEA:23708"/>
        <dbReference type="Rhea" id="RHEA-COMP:9602"/>
        <dbReference type="Rhea" id="RHEA-COMP:9603"/>
        <dbReference type="ChEBI" id="CHEBI:15378"/>
        <dbReference type="ChEBI" id="CHEBI:58405"/>
        <dbReference type="ChEBI" id="CHEBI:60033"/>
        <dbReference type="ChEBI" id="CHEBI:78435"/>
        <dbReference type="EC" id="2.4.99.28"/>
    </reaction>
</comment>
<evidence type="ECO:0000256" key="13">
    <source>
        <dbReference type="ARBA" id="ARBA00023316"/>
    </source>
</evidence>
<comment type="subcellular location">
    <subcellularLocation>
        <location evidence="16">Cell inner membrane</location>
        <topology evidence="16">Multi-pass membrane protein</topology>
    </subcellularLocation>
    <subcellularLocation>
        <location evidence="1">Cell membrane</location>
        <topology evidence="1">Multi-pass membrane protein</topology>
    </subcellularLocation>
    <text evidence="16">Localizes to the division septum.</text>
</comment>
<evidence type="ECO:0000256" key="2">
    <source>
        <dbReference type="ARBA" id="ARBA00004752"/>
    </source>
</evidence>
<feature type="transmembrane region" description="Helical" evidence="16">
    <location>
        <begin position="85"/>
        <end position="103"/>
    </location>
</feature>
<feature type="transmembrane region" description="Helical" evidence="16">
    <location>
        <begin position="305"/>
        <end position="325"/>
    </location>
</feature>
<feature type="transmembrane region" description="Helical" evidence="16">
    <location>
        <begin position="144"/>
        <end position="163"/>
    </location>
</feature>
<evidence type="ECO:0000256" key="11">
    <source>
        <dbReference type="ARBA" id="ARBA00023136"/>
    </source>
</evidence>
<evidence type="ECO:0000256" key="15">
    <source>
        <dbReference type="ARBA" id="ARBA00049902"/>
    </source>
</evidence>
<keyword evidence="13 16" id="KW-0961">Cell wall biogenesis/degradation</keyword>
<evidence type="ECO:0000313" key="18">
    <source>
        <dbReference type="Proteomes" id="UP000278542"/>
    </source>
</evidence>
<evidence type="ECO:0000256" key="7">
    <source>
        <dbReference type="ARBA" id="ARBA00022692"/>
    </source>
</evidence>
<dbReference type="InterPro" id="IPR001182">
    <property type="entry name" value="FtsW/RodA"/>
</dbReference>
<dbReference type="EMBL" id="RBWY01000001">
    <property type="protein sequence ID" value="RKS86943.1"/>
    <property type="molecule type" value="Genomic_DNA"/>
</dbReference>
<evidence type="ECO:0000256" key="6">
    <source>
        <dbReference type="ARBA" id="ARBA00022679"/>
    </source>
</evidence>
<accession>A0A495RHC9</accession>
<evidence type="ECO:0000256" key="14">
    <source>
        <dbReference type="ARBA" id="ARBA00038053"/>
    </source>
</evidence>
<gene>
    <name evidence="16" type="primary">ftsW</name>
    <name evidence="17" type="ORF">DES39_0149</name>
</gene>
<keyword evidence="5 16" id="KW-0328">Glycosyltransferase</keyword>
<evidence type="ECO:0000256" key="1">
    <source>
        <dbReference type="ARBA" id="ARBA00004651"/>
    </source>
</evidence>
<feature type="transmembrane region" description="Helical" evidence="16">
    <location>
        <begin position="109"/>
        <end position="132"/>
    </location>
</feature>
<dbReference type="GO" id="GO:0008955">
    <property type="term" value="F:peptidoglycan glycosyltransferase activity"/>
    <property type="evidence" value="ECO:0007669"/>
    <property type="project" value="UniProtKB-UniRule"/>
</dbReference>
<feature type="transmembrane region" description="Helical" evidence="16">
    <location>
        <begin position="345"/>
        <end position="366"/>
    </location>
</feature>
<keyword evidence="16" id="KW-0997">Cell inner membrane</keyword>
<evidence type="ECO:0000256" key="10">
    <source>
        <dbReference type="ARBA" id="ARBA00022989"/>
    </source>
</evidence>
<keyword evidence="18" id="KW-1185">Reference proteome</keyword>
<dbReference type="GO" id="GO:0071555">
    <property type="term" value="P:cell wall organization"/>
    <property type="evidence" value="ECO:0007669"/>
    <property type="project" value="UniProtKB-KW"/>
</dbReference>
<feature type="transmembrane region" description="Helical" evidence="16">
    <location>
        <begin position="21"/>
        <end position="45"/>
    </location>
</feature>
<dbReference type="GO" id="GO:0009252">
    <property type="term" value="P:peptidoglycan biosynthetic process"/>
    <property type="evidence" value="ECO:0007669"/>
    <property type="project" value="UniProtKB-UniRule"/>
</dbReference>
<dbReference type="UniPathway" id="UPA00219"/>
<dbReference type="GO" id="GO:0032153">
    <property type="term" value="C:cell division site"/>
    <property type="evidence" value="ECO:0007669"/>
    <property type="project" value="UniProtKB-UniRule"/>
</dbReference>
<dbReference type="GO" id="GO:0015648">
    <property type="term" value="F:lipid-linked peptidoglycan transporter activity"/>
    <property type="evidence" value="ECO:0007669"/>
    <property type="project" value="TreeGrafter"/>
</dbReference>
<comment type="similarity">
    <text evidence="14 16">Belongs to the SEDS family. FtsW subfamily.</text>
</comment>
<dbReference type="PROSITE" id="PS00428">
    <property type="entry name" value="FTSW_RODA_SPOVE"/>
    <property type="match status" value="1"/>
</dbReference>
<comment type="function">
    <text evidence="16">Peptidoglycan polymerase that is essential for cell division.</text>
</comment>
<feature type="transmembrane region" description="Helical" evidence="16">
    <location>
        <begin position="169"/>
        <end position="186"/>
    </location>
</feature>
<dbReference type="NCBIfam" id="TIGR02614">
    <property type="entry name" value="ftsW"/>
    <property type="match status" value="1"/>
</dbReference>
<keyword evidence="10 16" id="KW-1133">Transmembrane helix</keyword>
<evidence type="ECO:0000256" key="4">
    <source>
        <dbReference type="ARBA" id="ARBA00022618"/>
    </source>
</evidence>
<dbReference type="GO" id="GO:0005886">
    <property type="term" value="C:plasma membrane"/>
    <property type="evidence" value="ECO:0007669"/>
    <property type="project" value="UniProtKB-SubCell"/>
</dbReference>
<dbReference type="InterPro" id="IPR018365">
    <property type="entry name" value="Cell_cycle_FtsW-rel_CS"/>
</dbReference>